<feature type="compositionally biased region" description="Basic residues" evidence="2">
    <location>
        <begin position="307"/>
        <end position="328"/>
    </location>
</feature>
<feature type="compositionally biased region" description="Basic and acidic residues" evidence="2">
    <location>
        <begin position="127"/>
        <end position="136"/>
    </location>
</feature>
<name>A0A0C2N4A4_THEKT</name>
<accession>A0A0C2N4A4</accession>
<protein>
    <submittedName>
        <fullName evidence="4">SNW domain-containing protein 1</fullName>
    </submittedName>
</protein>
<dbReference type="EMBL" id="JWZT01002718">
    <property type="protein sequence ID" value="KII68707.1"/>
    <property type="molecule type" value="Genomic_DNA"/>
</dbReference>
<feature type="domain" description="SKI-interacting protein SKIP SNW" evidence="3">
    <location>
        <begin position="1"/>
        <end position="129"/>
    </location>
</feature>
<feature type="region of interest" description="Disordered" evidence="2">
    <location>
        <begin position="303"/>
        <end position="328"/>
    </location>
</feature>
<feature type="compositionally biased region" description="Basic and acidic residues" evidence="2">
    <location>
        <begin position="144"/>
        <end position="170"/>
    </location>
</feature>
<dbReference type="InterPro" id="IPR004015">
    <property type="entry name" value="SKI-int_prot_SKIP_SNW-dom"/>
</dbReference>
<comment type="caution">
    <text evidence="4">The sequence shown here is derived from an EMBL/GenBank/DDBJ whole genome shotgun (WGS) entry which is preliminary data.</text>
</comment>
<dbReference type="InterPro" id="IPR017862">
    <property type="entry name" value="SKI-int_prot_SKIP"/>
</dbReference>
<evidence type="ECO:0000313" key="4">
    <source>
        <dbReference type="EMBL" id="KII68707.1"/>
    </source>
</evidence>
<evidence type="ECO:0000313" key="5">
    <source>
        <dbReference type="Proteomes" id="UP000031668"/>
    </source>
</evidence>
<comment type="similarity">
    <text evidence="1">Belongs to the SNW family.</text>
</comment>
<dbReference type="GO" id="GO:0005681">
    <property type="term" value="C:spliceosomal complex"/>
    <property type="evidence" value="ECO:0007669"/>
    <property type="project" value="InterPro"/>
</dbReference>
<evidence type="ECO:0000259" key="3">
    <source>
        <dbReference type="Pfam" id="PF02731"/>
    </source>
</evidence>
<sequence length="328" mass="37958">MEPPRFKINVKIPAAPPSPPAPVLQSPPRKVTVKEQMEWKIPPCISNWKNPKGYTIPLDKRLACDGRGLQDTFINDNFAKFAEALYIADRKAREAVEMRAQLENRLAQKEKELKEENLVKLAQKAREERAAYKKPDADEDELERDQLRYERHKDRERQRRMAKSGPDKRTIYEREKERDVSEKIALGVPTAKPSDDSLYDQRLFNQTRGLDTGYAGGEDDVYNVYDKPWNARANLASNIYKPSKNVDGEIYGEEIESLIKNSRFNPEKNFTGIDATQATQRSGPVQFEKKISLEEDPLELDKFLSQAKKHKRSDRRSPSPRKSKKDRR</sequence>
<feature type="region of interest" description="Disordered" evidence="2">
    <location>
        <begin position="1"/>
        <end position="28"/>
    </location>
</feature>
<dbReference type="Proteomes" id="UP000031668">
    <property type="component" value="Unassembled WGS sequence"/>
</dbReference>
<dbReference type="AlphaFoldDB" id="A0A0C2N4A4"/>
<gene>
    <name evidence="4" type="ORF">RF11_01066</name>
</gene>
<dbReference type="OMA" id="VHINEMF"/>
<dbReference type="PANTHER" id="PTHR12096">
    <property type="entry name" value="NUCLEAR PROTEIN SKIP-RELATED"/>
    <property type="match status" value="1"/>
</dbReference>
<dbReference type="Pfam" id="PF02731">
    <property type="entry name" value="SKIP_SNW"/>
    <property type="match status" value="1"/>
</dbReference>
<evidence type="ECO:0000256" key="1">
    <source>
        <dbReference type="ARBA" id="ARBA00010197"/>
    </source>
</evidence>
<reference evidence="4 5" key="1">
    <citation type="journal article" date="2014" name="Genome Biol. Evol.">
        <title>The genome of the myxosporean Thelohanellus kitauei shows adaptations to nutrient acquisition within its fish host.</title>
        <authorList>
            <person name="Yang Y."/>
            <person name="Xiong J."/>
            <person name="Zhou Z."/>
            <person name="Huo F."/>
            <person name="Miao W."/>
            <person name="Ran C."/>
            <person name="Liu Y."/>
            <person name="Zhang J."/>
            <person name="Feng J."/>
            <person name="Wang M."/>
            <person name="Wang M."/>
            <person name="Wang L."/>
            <person name="Yao B."/>
        </authorList>
    </citation>
    <scope>NUCLEOTIDE SEQUENCE [LARGE SCALE GENOMIC DNA]</scope>
    <source>
        <strain evidence="4">Wuqing</strain>
    </source>
</reference>
<dbReference type="GO" id="GO:0000398">
    <property type="term" value="P:mRNA splicing, via spliceosome"/>
    <property type="evidence" value="ECO:0007669"/>
    <property type="project" value="InterPro"/>
</dbReference>
<keyword evidence="5" id="KW-1185">Reference proteome</keyword>
<proteinExistence type="inferred from homology"/>
<feature type="region of interest" description="Disordered" evidence="2">
    <location>
        <begin position="127"/>
        <end position="170"/>
    </location>
</feature>
<organism evidence="4 5">
    <name type="scientific">Thelohanellus kitauei</name>
    <name type="common">Myxosporean</name>
    <dbReference type="NCBI Taxonomy" id="669202"/>
    <lineage>
        <taxon>Eukaryota</taxon>
        <taxon>Metazoa</taxon>
        <taxon>Cnidaria</taxon>
        <taxon>Myxozoa</taxon>
        <taxon>Myxosporea</taxon>
        <taxon>Bivalvulida</taxon>
        <taxon>Platysporina</taxon>
        <taxon>Myxobolidae</taxon>
        <taxon>Thelohanellus</taxon>
    </lineage>
</organism>
<evidence type="ECO:0000256" key="2">
    <source>
        <dbReference type="SAM" id="MobiDB-lite"/>
    </source>
</evidence>
<dbReference type="OrthoDB" id="666364at2759"/>